<gene>
    <name evidence="4" type="ORF">C0175_01735</name>
    <name evidence="3" type="ORF">C0175_04960</name>
</gene>
<evidence type="ECO:0000313" key="3">
    <source>
        <dbReference type="EMBL" id="PMP81696.1"/>
    </source>
</evidence>
<keyword evidence="1" id="KW-0378">Hydrolase</keyword>
<accession>A0A2J6X8C0</accession>
<dbReference type="InterPro" id="IPR013785">
    <property type="entry name" value="Aldolase_TIM"/>
</dbReference>
<protein>
    <submittedName>
        <fullName evidence="4">Alpha-galactosidase</fullName>
    </submittedName>
</protein>
<evidence type="ECO:0000313" key="4">
    <source>
        <dbReference type="EMBL" id="PMP83456.1"/>
    </source>
</evidence>
<organism evidence="4 5">
    <name type="scientific">Caldisericum exile</name>
    <dbReference type="NCBI Taxonomy" id="693075"/>
    <lineage>
        <taxon>Bacteria</taxon>
        <taxon>Pseudomonadati</taxon>
        <taxon>Caldisericota/Cryosericota group</taxon>
        <taxon>Caldisericota</taxon>
        <taxon>Caldisericia</taxon>
        <taxon>Caldisericales</taxon>
        <taxon>Caldisericaceae</taxon>
        <taxon>Caldisericum</taxon>
    </lineage>
</organism>
<dbReference type="GO" id="GO:0004557">
    <property type="term" value="F:alpha-galactosidase activity"/>
    <property type="evidence" value="ECO:0007669"/>
    <property type="project" value="TreeGrafter"/>
</dbReference>
<dbReference type="Proteomes" id="UP000236910">
    <property type="component" value="Unassembled WGS sequence"/>
</dbReference>
<proteinExistence type="predicted"/>
<evidence type="ECO:0000256" key="1">
    <source>
        <dbReference type="ARBA" id="ARBA00022801"/>
    </source>
</evidence>
<dbReference type="SUPFAM" id="SSF51445">
    <property type="entry name" value="(Trans)glycosidases"/>
    <property type="match status" value="1"/>
</dbReference>
<dbReference type="PANTHER" id="PTHR43053">
    <property type="entry name" value="GLYCOSIDASE FAMILY 31"/>
    <property type="match status" value="1"/>
</dbReference>
<comment type="caution">
    <text evidence="4">The sequence shown here is derived from an EMBL/GenBank/DDBJ whole genome shotgun (WGS) entry which is preliminary data.</text>
</comment>
<dbReference type="EMBL" id="PNIX01000103">
    <property type="protein sequence ID" value="PMP83456.1"/>
    <property type="molecule type" value="Genomic_DNA"/>
</dbReference>
<reference evidence="4 5" key="1">
    <citation type="submission" date="2018-01" db="EMBL/GenBank/DDBJ databases">
        <title>Metagenomic assembled genomes from two thermal pools in the Uzon Caldera, Kamchatka, Russia.</title>
        <authorList>
            <person name="Wilkins L."/>
            <person name="Ettinger C."/>
        </authorList>
    </citation>
    <scope>NUCLEOTIDE SEQUENCE [LARGE SCALE GENOMIC DNA]</scope>
    <source>
        <strain evidence="4">ARK-10</strain>
    </source>
</reference>
<dbReference type="PANTHER" id="PTHR43053:SF3">
    <property type="entry name" value="ALPHA-GALACTOSIDASE C-RELATED"/>
    <property type="match status" value="1"/>
</dbReference>
<evidence type="ECO:0000256" key="2">
    <source>
        <dbReference type="ARBA" id="ARBA00023295"/>
    </source>
</evidence>
<dbReference type="EMBL" id="PNIX01000291">
    <property type="protein sequence ID" value="PMP81696.1"/>
    <property type="molecule type" value="Genomic_DNA"/>
</dbReference>
<evidence type="ECO:0000313" key="5">
    <source>
        <dbReference type="Proteomes" id="UP000236910"/>
    </source>
</evidence>
<dbReference type="AlphaFoldDB" id="A0A2J6X8C0"/>
<name>A0A2J6X8C0_9BACT</name>
<dbReference type="Gene3D" id="3.20.20.70">
    <property type="entry name" value="Aldolase class I"/>
    <property type="match status" value="1"/>
</dbReference>
<dbReference type="Pfam" id="PF02065">
    <property type="entry name" value="Melibiase"/>
    <property type="match status" value="1"/>
</dbReference>
<dbReference type="InterPro" id="IPR050985">
    <property type="entry name" value="Alpha-glycosidase_related"/>
</dbReference>
<sequence length="668" mass="77331">MKILENKYKISSGNFQLLMNNDLGFEILDTSSKQWITLKGINDYPITADKERIDRFTLEKVETLNGRSKLGLYKKYVFKSISKTTNFQMKKYLYITVFSDFKDAFLIKVKYHLIKGKVEIENVVRNEIKIDNNKILWAFQGASYPERPDWILPITQNYKRENYMGMNSNDYGGGIPIVDVWSKNGGVAVGILDKKPHPISLPLSNEKDGVYFKILENRRATLTDNEEYEGYTVVLIPHRGDFFDPLELYSKILTESGFKVRKNKYPKDAYLPQWCAWGYGRDFSYDGEYMEEILKTIDKVKELGFGWVIIDDGWQDKYGDWGISKLAFKNEESDLIKMVKKIHEKNLKAGIWFIPFAASKDSKFLKAHKELQVLDRNLNPVEIDFWNSYYLCPSMAGTQKVTTELVRRLISNYDFDGLKVDGQHINATPPCFNILHNHENEFESYEDSPKLINKIHDLSHSLKKSAVIEICPCGTCPSIYNMPSCDLPVASDPKSSFQVRHRGKVFKALMGRNVPYFGDYVELTESGEDFVSTIGVGGVPGSMFTLKDKGHYPLTKQKEKHIKKWIDIYNKLRLSEGRYLNLYDMVFDFPETHVVRKGRRLYYSIFADNFSGKFELRGLSKSKEYEIFNCENDYKISTLKKGEKFVNLNFENHIFICAIPKKVADHVA</sequence>
<dbReference type="InterPro" id="IPR017853">
    <property type="entry name" value="GH"/>
</dbReference>
<keyword evidence="2" id="KW-0326">Glycosidase</keyword>